<dbReference type="InterPro" id="IPR004027">
    <property type="entry name" value="SEC_C_motif"/>
</dbReference>
<keyword evidence="2" id="KW-1185">Reference proteome</keyword>
<dbReference type="Proteomes" id="UP000095039">
    <property type="component" value="Unassembled WGS sequence"/>
</dbReference>
<name>A0A1E5CBF3_9GAMM</name>
<dbReference type="InterPro" id="IPR026368">
    <property type="entry name" value="SWIM_PBPRA1643"/>
</dbReference>
<dbReference type="NCBIfam" id="TIGR04102">
    <property type="entry name" value="SWIM_PBPRA1643"/>
    <property type="match status" value="1"/>
</dbReference>
<accession>A0A1E5CBF3</accession>
<sequence length="111" mass="12605">MSKFFYKGRIEKKPKYESFGYNTKRAAKPGSEDLPLMLTVQTEERKAELEAKALENQLFVTITVDAEQPEEITEFETLLCKPQTTVLEKTPNRNDACSCGSGKKYKKCCGK</sequence>
<proteinExistence type="predicted"/>
<reference evidence="1 2" key="1">
    <citation type="journal article" date="2012" name="Science">
        <title>Ecological populations of bacteria act as socially cohesive units of antibiotic production and resistance.</title>
        <authorList>
            <person name="Cordero O.X."/>
            <person name="Wildschutte H."/>
            <person name="Kirkup B."/>
            <person name="Proehl S."/>
            <person name="Ngo L."/>
            <person name="Hussain F."/>
            <person name="Le Roux F."/>
            <person name="Mincer T."/>
            <person name="Polz M.F."/>
        </authorList>
    </citation>
    <scope>NUCLEOTIDE SEQUENCE [LARGE SCALE GENOMIC DNA]</scope>
    <source>
        <strain evidence="1 2">FF-454</strain>
    </source>
</reference>
<dbReference type="EMBL" id="AJWN02000032">
    <property type="protein sequence ID" value="OEE62828.1"/>
    <property type="molecule type" value="Genomic_DNA"/>
</dbReference>
<organism evidence="1 2">
    <name type="scientific">Enterovibrio norvegicus FF-454</name>
    <dbReference type="NCBI Taxonomy" id="1185651"/>
    <lineage>
        <taxon>Bacteria</taxon>
        <taxon>Pseudomonadati</taxon>
        <taxon>Pseudomonadota</taxon>
        <taxon>Gammaproteobacteria</taxon>
        <taxon>Vibrionales</taxon>
        <taxon>Vibrionaceae</taxon>
        <taxon>Enterovibrio</taxon>
    </lineage>
</organism>
<protein>
    <submittedName>
        <fullName evidence="1">Zinc chelation protein SecC</fullName>
    </submittedName>
</protein>
<evidence type="ECO:0000313" key="2">
    <source>
        <dbReference type="Proteomes" id="UP000095039"/>
    </source>
</evidence>
<comment type="caution">
    <text evidence="1">The sequence shown here is derived from an EMBL/GenBank/DDBJ whole genome shotgun (WGS) entry which is preliminary data.</text>
</comment>
<dbReference type="SUPFAM" id="SSF103642">
    <property type="entry name" value="Sec-C motif"/>
    <property type="match status" value="1"/>
</dbReference>
<dbReference type="Pfam" id="PF02810">
    <property type="entry name" value="SEC-C"/>
    <property type="match status" value="1"/>
</dbReference>
<dbReference type="Gene3D" id="3.10.450.50">
    <property type="match status" value="1"/>
</dbReference>
<dbReference type="AlphaFoldDB" id="A0A1E5CBF3"/>
<gene>
    <name evidence="1" type="ORF">A1OK_19800</name>
</gene>
<evidence type="ECO:0000313" key="1">
    <source>
        <dbReference type="EMBL" id="OEE62828.1"/>
    </source>
</evidence>
<dbReference type="RefSeq" id="WP_016958525.1">
    <property type="nucleotide sequence ID" value="NZ_AJWN02000032.1"/>
</dbReference>